<sequence length="227" mass="26762">MDKEDSFNSESEFDYEKSYDETFNQTFFNSTSDEQTKPQFIRISIYTPIIYFSVLIAILISFSIFYRRRKFNKLTRTKSIFPENLSKELYIQLKNSQPKPNEKVLKAALIRRGSEAFKRMFKIKESEVYINTLYQKGAIGDECFESFGIDQKLNELEFKEIAIEAETIKKGWGQVFFQVCQEVTFNEALRRRLNVLDNRKEDLLTEWGIAGDIAEEKILKQKNGKKQ</sequence>
<keyword evidence="1" id="KW-1133">Transmembrane helix</keyword>
<dbReference type="AlphaFoldDB" id="A0A1E4U0S7"/>
<gene>
    <name evidence="2" type="ORF">PACTADRAFT_37503</name>
</gene>
<protein>
    <recommendedName>
        <fullName evidence="4">Translocation protein SEC66</fullName>
    </recommendedName>
</protein>
<evidence type="ECO:0000256" key="1">
    <source>
        <dbReference type="SAM" id="Phobius"/>
    </source>
</evidence>
<evidence type="ECO:0008006" key="4">
    <source>
        <dbReference type="Google" id="ProtNLM"/>
    </source>
</evidence>
<proteinExistence type="predicted"/>
<dbReference type="OrthoDB" id="73168at2759"/>
<dbReference type="InterPro" id="IPR018624">
    <property type="entry name" value="Sec66"/>
</dbReference>
<dbReference type="STRING" id="669874.A0A1E4U0S7"/>
<keyword evidence="1" id="KW-0472">Membrane</keyword>
<evidence type="ECO:0000313" key="2">
    <source>
        <dbReference type="EMBL" id="ODV97601.1"/>
    </source>
</evidence>
<keyword evidence="1" id="KW-0812">Transmembrane</keyword>
<dbReference type="GO" id="GO:0031204">
    <property type="term" value="P:post-translational protein targeting to membrane, translocation"/>
    <property type="evidence" value="ECO:0007669"/>
    <property type="project" value="InterPro"/>
</dbReference>
<evidence type="ECO:0000313" key="3">
    <source>
        <dbReference type="Proteomes" id="UP000094236"/>
    </source>
</evidence>
<dbReference type="EMBL" id="KV454011">
    <property type="protein sequence ID" value="ODV97601.1"/>
    <property type="molecule type" value="Genomic_DNA"/>
</dbReference>
<feature type="transmembrane region" description="Helical" evidence="1">
    <location>
        <begin position="45"/>
        <end position="66"/>
    </location>
</feature>
<dbReference type="GO" id="GO:0031207">
    <property type="term" value="C:Sec62/Sec63 complex"/>
    <property type="evidence" value="ECO:0007669"/>
    <property type="project" value="InterPro"/>
</dbReference>
<dbReference type="Pfam" id="PF09802">
    <property type="entry name" value="Sec66"/>
    <property type="match status" value="1"/>
</dbReference>
<organism evidence="2 3">
    <name type="scientific">Pachysolen tannophilus NRRL Y-2460</name>
    <dbReference type="NCBI Taxonomy" id="669874"/>
    <lineage>
        <taxon>Eukaryota</taxon>
        <taxon>Fungi</taxon>
        <taxon>Dikarya</taxon>
        <taxon>Ascomycota</taxon>
        <taxon>Saccharomycotina</taxon>
        <taxon>Pichiomycetes</taxon>
        <taxon>Pachysolenaceae</taxon>
        <taxon>Pachysolen</taxon>
    </lineage>
</organism>
<dbReference type="Proteomes" id="UP000094236">
    <property type="component" value="Unassembled WGS sequence"/>
</dbReference>
<dbReference type="PANTHER" id="PTHR28229">
    <property type="entry name" value="TRANSLOCATION PROTEIN SEC66"/>
    <property type="match status" value="1"/>
</dbReference>
<keyword evidence="3" id="KW-1185">Reference proteome</keyword>
<reference evidence="3" key="1">
    <citation type="submission" date="2016-05" db="EMBL/GenBank/DDBJ databases">
        <title>Comparative genomics of biotechnologically important yeasts.</title>
        <authorList>
            <consortium name="DOE Joint Genome Institute"/>
            <person name="Riley R."/>
            <person name="Haridas S."/>
            <person name="Wolfe K.H."/>
            <person name="Lopes M.R."/>
            <person name="Hittinger C.T."/>
            <person name="Goker M."/>
            <person name="Salamov A."/>
            <person name="Wisecaver J."/>
            <person name="Long T.M."/>
            <person name="Aerts A.L."/>
            <person name="Barry K."/>
            <person name="Choi C."/>
            <person name="Clum A."/>
            <person name="Coughlan A.Y."/>
            <person name="Deshpande S."/>
            <person name="Douglass A.P."/>
            <person name="Hanson S.J."/>
            <person name="Klenk H.-P."/>
            <person name="Labutti K."/>
            <person name="Lapidus A."/>
            <person name="Lindquist E."/>
            <person name="Lipzen A."/>
            <person name="Meier-Kolthoff J.P."/>
            <person name="Ohm R.A."/>
            <person name="Otillar R.P."/>
            <person name="Pangilinan J."/>
            <person name="Peng Y."/>
            <person name="Rokas A."/>
            <person name="Rosa C.A."/>
            <person name="Scheuner C."/>
            <person name="Sibirny A.A."/>
            <person name="Slot J.C."/>
            <person name="Stielow J.B."/>
            <person name="Sun H."/>
            <person name="Kurtzman C.P."/>
            <person name="Blackwell M."/>
            <person name="Grigoriev I.V."/>
            <person name="Jeffries T.W."/>
        </authorList>
    </citation>
    <scope>NUCLEOTIDE SEQUENCE [LARGE SCALE GENOMIC DNA]</scope>
    <source>
        <strain evidence="3">NRRL Y-2460</strain>
    </source>
</reference>
<dbReference type="PANTHER" id="PTHR28229:SF1">
    <property type="entry name" value="TRANSLOCATION PROTEIN SEC66"/>
    <property type="match status" value="1"/>
</dbReference>
<accession>A0A1E4U0S7</accession>
<name>A0A1E4U0S7_PACTA</name>